<protein>
    <submittedName>
        <fullName evidence="2">Uncharacterized protein</fullName>
    </submittedName>
</protein>
<feature type="region of interest" description="Disordered" evidence="1">
    <location>
        <begin position="384"/>
        <end position="406"/>
    </location>
</feature>
<organism evidence="2 3">
    <name type="scientific">Aegilops tauschii subsp. strangulata</name>
    <name type="common">Goatgrass</name>
    <dbReference type="NCBI Taxonomy" id="200361"/>
    <lineage>
        <taxon>Eukaryota</taxon>
        <taxon>Viridiplantae</taxon>
        <taxon>Streptophyta</taxon>
        <taxon>Embryophyta</taxon>
        <taxon>Tracheophyta</taxon>
        <taxon>Spermatophyta</taxon>
        <taxon>Magnoliopsida</taxon>
        <taxon>Liliopsida</taxon>
        <taxon>Poales</taxon>
        <taxon>Poaceae</taxon>
        <taxon>BOP clade</taxon>
        <taxon>Pooideae</taxon>
        <taxon>Triticodae</taxon>
        <taxon>Triticeae</taxon>
        <taxon>Triticinae</taxon>
        <taxon>Aegilops</taxon>
    </lineage>
</organism>
<dbReference type="EnsemblPlants" id="AET1Gv20944400.1">
    <property type="protein sequence ID" value="AET1Gv20944400.1"/>
    <property type="gene ID" value="AET1Gv20944400"/>
</dbReference>
<reference evidence="3" key="2">
    <citation type="journal article" date="2017" name="Nat. Plants">
        <title>The Aegilops tauschii genome reveals multiple impacts of transposons.</title>
        <authorList>
            <person name="Zhao G."/>
            <person name="Zou C."/>
            <person name="Li K."/>
            <person name="Wang K."/>
            <person name="Li T."/>
            <person name="Gao L."/>
            <person name="Zhang X."/>
            <person name="Wang H."/>
            <person name="Yang Z."/>
            <person name="Liu X."/>
            <person name="Jiang W."/>
            <person name="Mao L."/>
            <person name="Kong X."/>
            <person name="Jiao Y."/>
            <person name="Jia J."/>
        </authorList>
    </citation>
    <scope>NUCLEOTIDE SEQUENCE [LARGE SCALE GENOMIC DNA]</scope>
    <source>
        <strain evidence="3">cv. AL8/78</strain>
    </source>
</reference>
<evidence type="ECO:0000313" key="2">
    <source>
        <dbReference type="EnsemblPlants" id="AET1Gv20944400.1"/>
    </source>
</evidence>
<sequence>LPPVRPGDTPPTQTTQSRTHCPHELLGPAQAVVPAAGEQHAPHRGSAPHAQGGGDPARARVPGRVRPGRGGRRLPQPPAARRVHGGLRVLPPQPWPPRPVRRVPGARQHVRRRAQPPVHGAAARALRSWGGDLPPRCAALHPAGTRSRVLPRRGRARRLLRHRRPARQDQCLRGGHRHPRRQLQPLRPDAVFRRHGRQPVQAPRGRAQRAPCRDGLQRGAHLRGARQEPAPGHAWGLQRAGGVHGDHHAQLLHGQGARHAPAQLPVPHWRRRRAPVHQQPQCSVPARARRADADRRQGRRVPLRVPGGGRPRQRRGQPVQGPDSHRRRRAQGEHHGHRAPGPAGVGAAAVRAVLRGAQGGRQQQDQAVHPRLPHSVRALLHPRGRARGDRRAPAQPEAVGRAGGGVENDAAPFRQHVEQLSVVRACLHRSQGTDAQGRPRVDDRLRLRVQVQQRRLGVHSPAGGSRRAMGLLRPPVPRRRPRRAQALVRPHVHNPAGSSLACAFDRTHTQFHSYTKQIHVNMASHSHILLGAIVSYKYYKYACPIRSLKSLSPNIFREHVAHIGIGLLEASASWNCGTTNSLI</sequence>
<proteinExistence type="predicted"/>
<feature type="region of interest" description="Disordered" evidence="1">
    <location>
        <begin position="224"/>
        <end position="249"/>
    </location>
</feature>
<reference evidence="2" key="5">
    <citation type="journal article" date="2021" name="G3 (Bethesda)">
        <title>Aegilops tauschii genome assembly Aet v5.0 features greater sequence contiguity and improved annotation.</title>
        <authorList>
            <person name="Wang L."/>
            <person name="Zhu T."/>
            <person name="Rodriguez J.C."/>
            <person name="Deal K.R."/>
            <person name="Dubcovsky J."/>
            <person name="McGuire P.E."/>
            <person name="Lux T."/>
            <person name="Spannagl M."/>
            <person name="Mayer K.F.X."/>
            <person name="Baldrich P."/>
            <person name="Meyers B.C."/>
            <person name="Huo N."/>
            <person name="Gu Y.Q."/>
            <person name="Zhou H."/>
            <person name="Devos K.M."/>
            <person name="Bennetzen J.L."/>
            <person name="Unver T."/>
            <person name="Budak H."/>
            <person name="Gulick P.J."/>
            <person name="Galiba G."/>
            <person name="Kalapos B."/>
            <person name="Nelson D.R."/>
            <person name="Li P."/>
            <person name="You F.M."/>
            <person name="Luo M.C."/>
            <person name="Dvorak J."/>
        </authorList>
    </citation>
    <scope>NUCLEOTIDE SEQUENCE [LARGE SCALE GENOMIC DNA]</scope>
    <source>
        <strain evidence="2">cv. AL8/78</strain>
    </source>
</reference>
<feature type="compositionally biased region" description="Basic residues" evidence="1">
    <location>
        <begin position="61"/>
        <end position="72"/>
    </location>
</feature>
<reference evidence="3" key="1">
    <citation type="journal article" date="2014" name="Science">
        <title>Ancient hybridizations among the ancestral genomes of bread wheat.</title>
        <authorList>
            <consortium name="International Wheat Genome Sequencing Consortium,"/>
            <person name="Marcussen T."/>
            <person name="Sandve S.R."/>
            <person name="Heier L."/>
            <person name="Spannagl M."/>
            <person name="Pfeifer M."/>
            <person name="Jakobsen K.S."/>
            <person name="Wulff B.B."/>
            <person name="Steuernagel B."/>
            <person name="Mayer K.F."/>
            <person name="Olsen O.A."/>
        </authorList>
    </citation>
    <scope>NUCLEOTIDE SEQUENCE [LARGE SCALE GENOMIC DNA]</scope>
    <source>
        <strain evidence="3">cv. AL8/78</strain>
    </source>
</reference>
<reference evidence="2" key="3">
    <citation type="journal article" date="2017" name="Nature">
        <title>Genome sequence of the progenitor of the wheat D genome Aegilops tauschii.</title>
        <authorList>
            <person name="Luo M.C."/>
            <person name="Gu Y.Q."/>
            <person name="Puiu D."/>
            <person name="Wang H."/>
            <person name="Twardziok S.O."/>
            <person name="Deal K.R."/>
            <person name="Huo N."/>
            <person name="Zhu T."/>
            <person name="Wang L."/>
            <person name="Wang Y."/>
            <person name="McGuire P.E."/>
            <person name="Liu S."/>
            <person name="Long H."/>
            <person name="Ramasamy R.K."/>
            <person name="Rodriguez J.C."/>
            <person name="Van S.L."/>
            <person name="Yuan L."/>
            <person name="Wang Z."/>
            <person name="Xia Z."/>
            <person name="Xiao L."/>
            <person name="Anderson O.D."/>
            <person name="Ouyang S."/>
            <person name="Liang Y."/>
            <person name="Zimin A.V."/>
            <person name="Pertea G."/>
            <person name="Qi P."/>
            <person name="Bennetzen J.L."/>
            <person name="Dai X."/>
            <person name="Dawson M.W."/>
            <person name="Muller H.G."/>
            <person name="Kugler K."/>
            <person name="Rivarola-Duarte L."/>
            <person name="Spannagl M."/>
            <person name="Mayer K.F.X."/>
            <person name="Lu F.H."/>
            <person name="Bevan M.W."/>
            <person name="Leroy P."/>
            <person name="Li P."/>
            <person name="You F.M."/>
            <person name="Sun Q."/>
            <person name="Liu Z."/>
            <person name="Lyons E."/>
            <person name="Wicker T."/>
            <person name="Salzberg S.L."/>
            <person name="Devos K.M."/>
            <person name="Dvorak J."/>
        </authorList>
    </citation>
    <scope>NUCLEOTIDE SEQUENCE [LARGE SCALE GENOMIC DNA]</scope>
    <source>
        <strain evidence="2">cv. AL8/78</strain>
    </source>
</reference>
<dbReference type="AlphaFoldDB" id="A0A452ZW03"/>
<evidence type="ECO:0000256" key="1">
    <source>
        <dbReference type="SAM" id="MobiDB-lite"/>
    </source>
</evidence>
<dbReference type="Gramene" id="AET1Gv20944400.1">
    <property type="protein sequence ID" value="AET1Gv20944400.1"/>
    <property type="gene ID" value="AET1Gv20944400"/>
</dbReference>
<accession>A0A452ZW03</accession>
<dbReference type="Proteomes" id="UP000015105">
    <property type="component" value="Chromosome 1D"/>
</dbReference>
<name>A0A452ZW03_AEGTS</name>
<feature type="region of interest" description="Disordered" evidence="1">
    <location>
        <begin position="273"/>
        <end position="344"/>
    </location>
</feature>
<evidence type="ECO:0000313" key="3">
    <source>
        <dbReference type="Proteomes" id="UP000015105"/>
    </source>
</evidence>
<feature type="region of interest" description="Disordered" evidence="1">
    <location>
        <begin position="1"/>
        <end position="123"/>
    </location>
</feature>
<reference evidence="2" key="4">
    <citation type="submission" date="2019-03" db="UniProtKB">
        <authorList>
            <consortium name="EnsemblPlants"/>
        </authorList>
    </citation>
    <scope>IDENTIFICATION</scope>
</reference>
<keyword evidence="3" id="KW-1185">Reference proteome</keyword>
<feature type="compositionally biased region" description="Polar residues" evidence="1">
    <location>
        <begin position="10"/>
        <end position="19"/>
    </location>
</feature>